<organism evidence="13">
    <name type="scientific">Oryza brachyantha</name>
    <name type="common">malo sina</name>
    <dbReference type="NCBI Taxonomy" id="4533"/>
    <lineage>
        <taxon>Eukaryota</taxon>
        <taxon>Viridiplantae</taxon>
        <taxon>Streptophyta</taxon>
        <taxon>Embryophyta</taxon>
        <taxon>Tracheophyta</taxon>
        <taxon>Spermatophyta</taxon>
        <taxon>Magnoliopsida</taxon>
        <taxon>Liliopsida</taxon>
        <taxon>Poales</taxon>
        <taxon>Poaceae</taxon>
        <taxon>BOP clade</taxon>
        <taxon>Oryzoideae</taxon>
        <taxon>Oryzeae</taxon>
        <taxon>Oryzinae</taxon>
        <taxon>Oryza</taxon>
    </lineage>
</organism>
<dbReference type="InterPro" id="IPR058922">
    <property type="entry name" value="WHD_DRP"/>
</dbReference>
<dbReference type="PANTHER" id="PTHR23155:SF1167">
    <property type="entry name" value="OS08G0412100 PROTEIN"/>
    <property type="match status" value="1"/>
</dbReference>
<protein>
    <submittedName>
        <fullName evidence="13">NLR-type disease resistance protein</fullName>
    </submittedName>
</protein>
<evidence type="ECO:0000313" key="13">
    <source>
        <dbReference type="EMBL" id="QXN65406.1"/>
    </source>
</evidence>
<dbReference type="GO" id="GO:0051707">
    <property type="term" value="P:response to other organism"/>
    <property type="evidence" value="ECO:0007669"/>
    <property type="project" value="UniProtKB-ARBA"/>
</dbReference>
<dbReference type="Pfam" id="PF23559">
    <property type="entry name" value="WHD_DRP"/>
    <property type="match status" value="1"/>
</dbReference>
<evidence type="ECO:0000256" key="1">
    <source>
        <dbReference type="ARBA" id="ARBA00008894"/>
    </source>
</evidence>
<gene>
    <name evidence="13" type="primary">Pik-1</name>
</gene>
<feature type="region of interest" description="Disordered" evidence="8">
    <location>
        <begin position="1101"/>
        <end position="1122"/>
    </location>
</feature>
<dbReference type="GO" id="GO:0043531">
    <property type="term" value="F:ADP binding"/>
    <property type="evidence" value="ECO:0007669"/>
    <property type="project" value="InterPro"/>
</dbReference>
<dbReference type="Pfam" id="PF18052">
    <property type="entry name" value="Rx_N"/>
    <property type="match status" value="1"/>
</dbReference>
<dbReference type="InterPro" id="IPR044974">
    <property type="entry name" value="Disease_R_plants"/>
</dbReference>
<dbReference type="Gene3D" id="3.30.70.100">
    <property type="match status" value="1"/>
</dbReference>
<name>A0A8F5M5V5_ORYBR</name>
<feature type="domain" description="Disease resistance R13L4/SHOC-2-like LRR" evidence="12">
    <location>
        <begin position="671"/>
        <end position="767"/>
    </location>
</feature>
<evidence type="ECO:0000256" key="5">
    <source>
        <dbReference type="ARBA" id="ARBA00022821"/>
    </source>
</evidence>
<feature type="domain" description="Disease resistance R13L4/SHOC-2-like LRR" evidence="12">
    <location>
        <begin position="803"/>
        <end position="848"/>
    </location>
</feature>
<dbReference type="PRINTS" id="PR00364">
    <property type="entry name" value="DISEASERSIST"/>
</dbReference>
<accession>A0A8F5M5V5</accession>
<keyword evidence="6 7" id="KW-0175">Coiled coil</keyword>
<feature type="coiled-coil region" evidence="7">
    <location>
        <begin position="773"/>
        <end position="800"/>
    </location>
</feature>
<evidence type="ECO:0000256" key="4">
    <source>
        <dbReference type="ARBA" id="ARBA00022741"/>
    </source>
</evidence>
<dbReference type="InterPro" id="IPR002182">
    <property type="entry name" value="NB-ARC"/>
</dbReference>
<proteinExistence type="inferred from homology"/>
<evidence type="ECO:0000256" key="3">
    <source>
        <dbReference type="ARBA" id="ARBA00022737"/>
    </source>
</evidence>
<reference evidence="13" key="1">
    <citation type="submission" date="2021-02" db="EMBL/GenBank/DDBJ databases">
        <title>Two NLR immune receptors acquired high-affinity binding to a fungal effector through convergent evolution of their integrated domain.</title>
        <authorList>
            <person name="Bialas A."/>
            <person name="Langner T."/>
            <person name="Harant A."/>
            <person name="Contreras M.P."/>
            <person name="Stevenson C.E.M."/>
            <person name="Lawson D."/>
            <person name="Sklenar J."/>
            <person name="Kellner R."/>
            <person name="Moscou M.J."/>
            <person name="Terauchi R."/>
            <person name="Banfield M.J."/>
            <person name="Kamoun S."/>
        </authorList>
    </citation>
    <scope>NUCLEOTIDE SEQUENCE</scope>
    <source>
        <strain evidence="13">W1407</strain>
    </source>
</reference>
<evidence type="ECO:0000259" key="10">
    <source>
        <dbReference type="Pfam" id="PF18052"/>
    </source>
</evidence>
<keyword evidence="3" id="KW-0677">Repeat</keyword>
<dbReference type="SMART" id="SM00369">
    <property type="entry name" value="LRR_TYP"/>
    <property type="match status" value="4"/>
</dbReference>
<feature type="domain" description="Disease resistance protein winged helix" evidence="11">
    <location>
        <begin position="544"/>
        <end position="591"/>
    </location>
</feature>
<dbReference type="InterPro" id="IPR027417">
    <property type="entry name" value="P-loop_NTPase"/>
</dbReference>
<dbReference type="AlphaFoldDB" id="A0A8F5M5V5"/>
<sequence length="1181" mass="133181">MDVTVSAATGALAPVLVKLADLLKTEDRNLLGGSRRDAEFIRSELDAVKCSIHPSWDFDAACKADLLTEVRELSYDVDDAVDDFNLEPRGDEITNPFDELKTRVEHLSKWKLPVTSRPPSSVHRREPGLLPASTELVGMDERKEELIKLLEQGVDRGSSDASRWRKGKPHFPLRISRRRMAPPFHIRIVIKVAMDSNKSRSKAMRLIASMRGVLSVMIVGDDRYELVVFADDLDIIKLVTAIRKKVGYAELVQISENLVVVEETKTMPAAVNSTCEFDKVNTVCILGFAGGGKTTVAKELYDALGTKFQCRIFVSVSPIPSSPKTTEILADILQALGVTDTPSTPYGGTGTSNQQHIVDNISAFLVDKKYLIVIDDIWHWDEWEVIRKSIPKNDLGGRIIITTRLNSIAEKCHADDNDVFVYEVGDLDNNDALLLSERKAIDSGTHNRIRIGEDNPCYDIVNMCYGMPLALICLSSALAGRIEELGDDEAKKWRALRHIEDGILDIPSLKPLAENLCLGYEHLPLHLRTLLLYCSAYNWSDTHTHRIERGRLVWRWVAEGFVSEEKEAEGYFEELINRGWIKQHGCYYGRSIKQDGDSNSYIYYEIHPVMLAFLRCKSKEYNFVTCLGLGSDNTSSTSASSPRLIRRLALQQGYPVDFLSSSMSMDVSYTRSLVVLGEVTGLRFDSFKRLRVLDLEDNEDMEDSHLQGICEQLSLRLRYLGLKGTRISKLPREIRKLKHLEILYVGSTQISELPQEIEELKHLRVLDVRATKISALPRQIEELQERLQTLDAAYTSITELPPQIGKLQNLKTLSLRNTQVRELPKEIGELKNLQTLNLRNTQVRELPPEIGELKHLQTLDVRKTRVRELPWQCGRMSQSFRVLAGDSDEHVQLPIGVSEALVNNGEVQCKDIVLSITILDRFGPPLDEGIFKVPGTHMAIPDFIKHYFRVLSCLDIRLCHKLEDHDQEFLAQMPCLRTLVLRFEALPREHITIKDTGFHTLERFRVDSRVPRITFQRGAMPSLIHLEFKFYVGLPSDDPVGIHHLLSLETVVFRCSEWYSSDAPGIKATIDVVKKEAKEHRNRISLRIINGSDEKISSIEKHTSSENIGSSSATSGVLDTHQDNNDLLPIRMTEEKGVHGGGTCSTCGRSSTIQDETIQDRVTAIDLFGPELNNYGNASHN</sequence>
<evidence type="ECO:0000259" key="11">
    <source>
        <dbReference type="Pfam" id="PF23559"/>
    </source>
</evidence>
<dbReference type="GO" id="GO:0006952">
    <property type="term" value="P:defense response"/>
    <property type="evidence" value="ECO:0007669"/>
    <property type="project" value="UniProtKB-KW"/>
</dbReference>
<keyword evidence="5" id="KW-0611">Plant defense</keyword>
<dbReference type="InterPro" id="IPR032675">
    <property type="entry name" value="LRR_dom_sf"/>
</dbReference>
<dbReference type="InterPro" id="IPR003591">
    <property type="entry name" value="Leu-rich_rpt_typical-subtyp"/>
</dbReference>
<feature type="domain" description="NB-ARC" evidence="9">
    <location>
        <begin position="273"/>
        <end position="441"/>
    </location>
</feature>
<dbReference type="Pfam" id="PF23598">
    <property type="entry name" value="LRR_14"/>
    <property type="match status" value="3"/>
</dbReference>
<evidence type="ECO:0000256" key="6">
    <source>
        <dbReference type="ARBA" id="ARBA00023054"/>
    </source>
</evidence>
<dbReference type="EMBL" id="MW568033">
    <property type="protein sequence ID" value="QXN65406.1"/>
    <property type="molecule type" value="Genomic_DNA"/>
</dbReference>
<evidence type="ECO:0000259" key="12">
    <source>
        <dbReference type="Pfam" id="PF23598"/>
    </source>
</evidence>
<dbReference type="Gene3D" id="3.40.50.300">
    <property type="entry name" value="P-loop containing nucleotide triphosphate hydrolases"/>
    <property type="match status" value="1"/>
</dbReference>
<keyword evidence="4" id="KW-0547">Nucleotide-binding</keyword>
<comment type="similarity">
    <text evidence="1">Belongs to the disease resistance NB-LRR family.</text>
</comment>
<feature type="domain" description="Disease resistance N-terminal" evidence="10">
    <location>
        <begin position="12"/>
        <end position="87"/>
    </location>
</feature>
<keyword evidence="2" id="KW-0433">Leucine-rich repeat</keyword>
<dbReference type="Gene3D" id="3.80.10.10">
    <property type="entry name" value="Ribonuclease Inhibitor"/>
    <property type="match status" value="1"/>
</dbReference>
<evidence type="ECO:0000256" key="7">
    <source>
        <dbReference type="SAM" id="Coils"/>
    </source>
</evidence>
<dbReference type="InterPro" id="IPR055414">
    <property type="entry name" value="LRR_R13L4/SHOC2-like"/>
</dbReference>
<feature type="compositionally biased region" description="Polar residues" evidence="8">
    <location>
        <begin position="1105"/>
        <end position="1117"/>
    </location>
</feature>
<feature type="domain" description="Disease resistance R13L4/SHOC-2-like LRR" evidence="12">
    <location>
        <begin position="938"/>
        <end position="1084"/>
    </location>
</feature>
<evidence type="ECO:0000256" key="2">
    <source>
        <dbReference type="ARBA" id="ARBA00022614"/>
    </source>
</evidence>
<dbReference type="SUPFAM" id="SSF52540">
    <property type="entry name" value="P-loop containing nucleoside triphosphate hydrolases"/>
    <property type="match status" value="1"/>
</dbReference>
<dbReference type="Pfam" id="PF00931">
    <property type="entry name" value="NB-ARC"/>
    <property type="match status" value="1"/>
</dbReference>
<dbReference type="SUPFAM" id="SSF52047">
    <property type="entry name" value="RNI-like"/>
    <property type="match status" value="1"/>
</dbReference>
<dbReference type="Gene3D" id="1.20.5.4130">
    <property type="match status" value="1"/>
</dbReference>
<dbReference type="InterPro" id="IPR041118">
    <property type="entry name" value="Rx_N"/>
</dbReference>
<evidence type="ECO:0000259" key="9">
    <source>
        <dbReference type="Pfam" id="PF00931"/>
    </source>
</evidence>
<dbReference type="PANTHER" id="PTHR23155">
    <property type="entry name" value="DISEASE RESISTANCE PROTEIN RP"/>
    <property type="match status" value="1"/>
</dbReference>
<evidence type="ECO:0000256" key="8">
    <source>
        <dbReference type="SAM" id="MobiDB-lite"/>
    </source>
</evidence>